<keyword evidence="10" id="KW-0645">Protease</keyword>
<evidence type="ECO:0000313" key="10">
    <source>
        <dbReference type="EMBL" id="MFC4136992.1"/>
    </source>
</evidence>
<dbReference type="SUPFAM" id="SSF53092">
    <property type="entry name" value="Creatinase/prolidase N-terminal domain"/>
    <property type="match status" value="1"/>
</dbReference>
<evidence type="ECO:0000256" key="6">
    <source>
        <dbReference type="ARBA" id="ARBA00022801"/>
    </source>
</evidence>
<comment type="cofactor">
    <cofactor evidence="2">
        <name>Mn(2+)</name>
        <dbReference type="ChEBI" id="CHEBI:29035"/>
    </cofactor>
</comment>
<dbReference type="InterPro" id="IPR036005">
    <property type="entry name" value="Creatinase/aminopeptidase-like"/>
</dbReference>
<evidence type="ECO:0000259" key="9">
    <source>
        <dbReference type="SMART" id="SM01011"/>
    </source>
</evidence>
<comment type="similarity">
    <text evidence="3">Belongs to the peptidase M24B family.</text>
</comment>
<dbReference type="InterPro" id="IPR029149">
    <property type="entry name" value="Creatin/AminoP/Spt16_N"/>
</dbReference>
<evidence type="ECO:0000256" key="4">
    <source>
        <dbReference type="ARBA" id="ARBA00012574"/>
    </source>
</evidence>
<dbReference type="CDD" id="cd01087">
    <property type="entry name" value="Prolidase"/>
    <property type="match status" value="1"/>
</dbReference>
<dbReference type="SUPFAM" id="SSF55920">
    <property type="entry name" value="Creatinase/aminopeptidase"/>
    <property type="match status" value="1"/>
</dbReference>
<evidence type="ECO:0000313" key="11">
    <source>
        <dbReference type="Proteomes" id="UP001595816"/>
    </source>
</evidence>
<dbReference type="EMBL" id="JBHSAY010000035">
    <property type="protein sequence ID" value="MFC4136992.1"/>
    <property type="molecule type" value="Genomic_DNA"/>
</dbReference>
<evidence type="ECO:0000256" key="8">
    <source>
        <dbReference type="SAM" id="MobiDB-lite"/>
    </source>
</evidence>
<dbReference type="InterPro" id="IPR007865">
    <property type="entry name" value="Aminopep_P_N"/>
</dbReference>
<feature type="domain" description="Aminopeptidase P N-terminal" evidence="9">
    <location>
        <begin position="56"/>
        <end position="192"/>
    </location>
</feature>
<comment type="catalytic activity">
    <reaction evidence="1">
        <text>Release of any N-terminal amino acid, including proline, that is linked to proline, even from a dipeptide or tripeptide.</text>
        <dbReference type="EC" id="3.4.11.9"/>
    </reaction>
</comment>
<sequence>MTEADQATPEAADTEAGNGKTKTQQTHDPAYPEKFLEFMRTGWRDAELAVTGTDGAPNYAARRARLAAAFPGETLVIPSGHEKVRANDTGYNYRPGSDFFYLTGEFDPESVLVVRPDGEATLFVRPRSPRDTDEFFKDRMYGELWIGRRHTLAEKEAELGVKTANLADLPEVLAGLTAKGSRVLRGFDPGVDAGVLPWSTADLDRDQELAWTISEHKLVKEAWEIAQLQDAIDATVRGFEDVARILPADRAVSERLIEGVFGLRARHDGNDVGYSSIVGNGAHATILHWIRNDGRTRPGDLLLMDMGVENRNLYTADVTRTVPVSGQFTPLQKQVYDVVYASQQAGMDFIKPGVKFEDVHTTCMRVLAEGLHDLGILPVSVEEAMDKDSMLYRRWTLHGFGHMLGIDVHDCANARKEHYNKGELNEGYVLTVEPGLYFQAEDELVPEELRGVGVRIEDDVLVTAEGCVNLSAGLPRTSAEVETWLAEQREAGPRLPA</sequence>
<evidence type="ECO:0000256" key="3">
    <source>
        <dbReference type="ARBA" id="ARBA00008766"/>
    </source>
</evidence>
<evidence type="ECO:0000256" key="2">
    <source>
        <dbReference type="ARBA" id="ARBA00001936"/>
    </source>
</evidence>
<keyword evidence="11" id="KW-1185">Reference proteome</keyword>
<protein>
    <recommendedName>
        <fullName evidence="4">Xaa-Pro aminopeptidase</fullName>
        <ecNumber evidence="4">3.4.11.9</ecNumber>
    </recommendedName>
</protein>
<evidence type="ECO:0000256" key="1">
    <source>
        <dbReference type="ARBA" id="ARBA00001424"/>
    </source>
</evidence>
<dbReference type="SMART" id="SM01011">
    <property type="entry name" value="AMP_N"/>
    <property type="match status" value="1"/>
</dbReference>
<evidence type="ECO:0000256" key="7">
    <source>
        <dbReference type="ARBA" id="ARBA00023211"/>
    </source>
</evidence>
<dbReference type="RefSeq" id="WP_253762186.1">
    <property type="nucleotide sequence ID" value="NZ_JAMZDZ010000001.1"/>
</dbReference>
<keyword evidence="6 10" id="KW-0378">Hydrolase</keyword>
<dbReference type="Gene3D" id="3.90.230.10">
    <property type="entry name" value="Creatinase/methionine aminopeptidase superfamily"/>
    <property type="match status" value="1"/>
</dbReference>
<keyword evidence="10" id="KW-0031">Aminopeptidase</keyword>
<keyword evidence="5" id="KW-0479">Metal-binding</keyword>
<dbReference type="PANTHER" id="PTHR43226">
    <property type="entry name" value="XAA-PRO AMINOPEPTIDASE 3"/>
    <property type="match status" value="1"/>
</dbReference>
<name>A0ABV8M307_9ACTN</name>
<reference evidence="11" key="1">
    <citation type="journal article" date="2019" name="Int. J. Syst. Evol. Microbiol.">
        <title>The Global Catalogue of Microorganisms (GCM) 10K type strain sequencing project: providing services to taxonomists for standard genome sequencing and annotation.</title>
        <authorList>
            <consortium name="The Broad Institute Genomics Platform"/>
            <consortium name="The Broad Institute Genome Sequencing Center for Infectious Disease"/>
            <person name="Wu L."/>
            <person name="Ma J."/>
        </authorList>
    </citation>
    <scope>NUCLEOTIDE SEQUENCE [LARGE SCALE GENOMIC DNA]</scope>
    <source>
        <strain evidence="11">CGMCC 4.7289</strain>
    </source>
</reference>
<proteinExistence type="inferred from homology"/>
<dbReference type="Gene3D" id="3.40.350.10">
    <property type="entry name" value="Creatinase/prolidase N-terminal domain"/>
    <property type="match status" value="1"/>
</dbReference>
<feature type="region of interest" description="Disordered" evidence="8">
    <location>
        <begin position="1"/>
        <end position="31"/>
    </location>
</feature>
<gene>
    <name evidence="10" type="ORF">ACFOZ4_40840</name>
</gene>
<evidence type="ECO:0000256" key="5">
    <source>
        <dbReference type="ARBA" id="ARBA00022723"/>
    </source>
</evidence>
<keyword evidence="7" id="KW-0464">Manganese</keyword>
<dbReference type="Proteomes" id="UP001595816">
    <property type="component" value="Unassembled WGS sequence"/>
</dbReference>
<dbReference type="InterPro" id="IPR000994">
    <property type="entry name" value="Pept_M24"/>
</dbReference>
<dbReference type="Pfam" id="PF05195">
    <property type="entry name" value="AMP_N"/>
    <property type="match status" value="1"/>
</dbReference>
<dbReference type="PANTHER" id="PTHR43226:SF4">
    <property type="entry name" value="XAA-PRO AMINOPEPTIDASE 3"/>
    <property type="match status" value="1"/>
</dbReference>
<accession>A0ABV8M307</accession>
<organism evidence="10 11">
    <name type="scientific">Hamadaea flava</name>
    <dbReference type="NCBI Taxonomy" id="1742688"/>
    <lineage>
        <taxon>Bacteria</taxon>
        <taxon>Bacillati</taxon>
        <taxon>Actinomycetota</taxon>
        <taxon>Actinomycetes</taxon>
        <taxon>Micromonosporales</taxon>
        <taxon>Micromonosporaceae</taxon>
        <taxon>Hamadaea</taxon>
    </lineage>
</organism>
<dbReference type="GO" id="GO:0004177">
    <property type="term" value="F:aminopeptidase activity"/>
    <property type="evidence" value="ECO:0007669"/>
    <property type="project" value="UniProtKB-KW"/>
</dbReference>
<comment type="caution">
    <text evidence="10">The sequence shown here is derived from an EMBL/GenBank/DDBJ whole genome shotgun (WGS) entry which is preliminary data.</text>
</comment>
<dbReference type="InterPro" id="IPR052433">
    <property type="entry name" value="X-Pro_dipept-like"/>
</dbReference>
<dbReference type="Pfam" id="PF00557">
    <property type="entry name" value="Peptidase_M24"/>
    <property type="match status" value="1"/>
</dbReference>
<dbReference type="EC" id="3.4.11.9" evidence="4"/>